<evidence type="ECO:0000259" key="2">
    <source>
        <dbReference type="Pfam" id="PF00535"/>
    </source>
</evidence>
<evidence type="ECO:0000313" key="4">
    <source>
        <dbReference type="Proteomes" id="UP000192796"/>
    </source>
</evidence>
<dbReference type="Gene3D" id="3.90.550.10">
    <property type="entry name" value="Spore Coat Polysaccharide Biosynthesis Protein SpsA, Chain A"/>
    <property type="match status" value="1"/>
</dbReference>
<feature type="transmembrane region" description="Helical" evidence="1">
    <location>
        <begin position="267"/>
        <end position="290"/>
    </location>
</feature>
<dbReference type="Proteomes" id="UP000192796">
    <property type="component" value="Unassembled WGS sequence"/>
</dbReference>
<accession>A0A1V9FNS3</accession>
<evidence type="ECO:0000256" key="1">
    <source>
        <dbReference type="SAM" id="Phobius"/>
    </source>
</evidence>
<dbReference type="GO" id="GO:0016740">
    <property type="term" value="F:transferase activity"/>
    <property type="evidence" value="ECO:0007669"/>
    <property type="project" value="UniProtKB-KW"/>
</dbReference>
<dbReference type="PANTHER" id="PTHR43179">
    <property type="entry name" value="RHAMNOSYLTRANSFERASE WBBL"/>
    <property type="match status" value="1"/>
</dbReference>
<dbReference type="STRING" id="1703345.A3860_35535"/>
<dbReference type="AlphaFoldDB" id="A0A1V9FNS3"/>
<keyword evidence="1" id="KW-0472">Membrane</keyword>
<name>A0A1V9FNS3_9BACT</name>
<sequence>MAISIIIVNYKTPALTVDCLRTVFTGRQAIPTEVIVVDNASGDNSQAIITAAFPQVKWISLSYNAGFARANNEGIRQSTGDVVLLLNSDTLNVDNAIENCYRQFIASPYVACGVQLLNADGTPQISGNYFMKGGLNYLLPLPYLGKFIKWLGNVVKVEKPNVPDSDNLVEVDWINGAFLMVKKTAIDKAGLLDADFFLYAEEAEWCSRLRKTGQLCIYGQYKVIHLQGESANEAFGSSGKGYYNLYDRKGLQIMLSNFVRIRKQFGAGWFLFQLAAYTFNIPVLFIGSFFENGVRLRNPFREFNLAASFARNVFRLWRFVPVILSNKPYFYKVL</sequence>
<organism evidence="3 4">
    <name type="scientific">Niastella vici</name>
    <dbReference type="NCBI Taxonomy" id="1703345"/>
    <lineage>
        <taxon>Bacteria</taxon>
        <taxon>Pseudomonadati</taxon>
        <taxon>Bacteroidota</taxon>
        <taxon>Chitinophagia</taxon>
        <taxon>Chitinophagales</taxon>
        <taxon>Chitinophagaceae</taxon>
        <taxon>Niastella</taxon>
    </lineage>
</organism>
<comment type="caution">
    <text evidence="3">The sequence shown here is derived from an EMBL/GenBank/DDBJ whole genome shotgun (WGS) entry which is preliminary data.</text>
</comment>
<evidence type="ECO:0000313" key="3">
    <source>
        <dbReference type="EMBL" id="OQP59957.1"/>
    </source>
</evidence>
<keyword evidence="3" id="KW-0808">Transferase</keyword>
<dbReference type="OrthoDB" id="9771846at2"/>
<dbReference type="Pfam" id="PF00535">
    <property type="entry name" value="Glycos_transf_2"/>
    <property type="match status" value="1"/>
</dbReference>
<proteinExistence type="predicted"/>
<dbReference type="InterPro" id="IPR029044">
    <property type="entry name" value="Nucleotide-diphossugar_trans"/>
</dbReference>
<reference evidence="3 4" key="1">
    <citation type="submission" date="2016-03" db="EMBL/GenBank/DDBJ databases">
        <title>Niastella vici sp. nov., isolated from farmland soil.</title>
        <authorList>
            <person name="Chen L."/>
            <person name="Wang D."/>
            <person name="Yang S."/>
            <person name="Wang G."/>
        </authorList>
    </citation>
    <scope>NUCLEOTIDE SEQUENCE [LARGE SCALE GENOMIC DNA]</scope>
    <source>
        <strain evidence="3 4">DJ57</strain>
    </source>
</reference>
<dbReference type="SUPFAM" id="SSF53448">
    <property type="entry name" value="Nucleotide-diphospho-sugar transferases"/>
    <property type="match status" value="1"/>
</dbReference>
<dbReference type="InterPro" id="IPR001173">
    <property type="entry name" value="Glyco_trans_2-like"/>
</dbReference>
<keyword evidence="1" id="KW-0812">Transmembrane</keyword>
<keyword evidence="4" id="KW-1185">Reference proteome</keyword>
<feature type="domain" description="Glycosyltransferase 2-like" evidence="2">
    <location>
        <begin position="4"/>
        <end position="131"/>
    </location>
</feature>
<dbReference type="PANTHER" id="PTHR43179:SF7">
    <property type="entry name" value="RHAMNOSYLTRANSFERASE WBBL"/>
    <property type="match status" value="1"/>
</dbReference>
<dbReference type="RefSeq" id="WP_081153897.1">
    <property type="nucleotide sequence ID" value="NZ_LVYD01000070.1"/>
</dbReference>
<protein>
    <submittedName>
        <fullName evidence="3">Family 2 glycosyl transferase</fullName>
    </submittedName>
</protein>
<dbReference type="EMBL" id="LVYD01000070">
    <property type="protein sequence ID" value="OQP59957.1"/>
    <property type="molecule type" value="Genomic_DNA"/>
</dbReference>
<gene>
    <name evidence="3" type="ORF">A3860_35535</name>
</gene>
<keyword evidence="1" id="KW-1133">Transmembrane helix</keyword>